<dbReference type="RefSeq" id="WP_202343481.1">
    <property type="nucleotide sequence ID" value="NZ_BAAAPI010000001.1"/>
</dbReference>
<evidence type="ECO:0000256" key="2">
    <source>
        <dbReference type="ARBA" id="ARBA00001946"/>
    </source>
</evidence>
<gene>
    <name evidence="8" type="ORF">D3230_02895</name>
</gene>
<evidence type="ECO:0000256" key="7">
    <source>
        <dbReference type="RuleBase" id="RU364068"/>
    </source>
</evidence>
<dbReference type="SUPFAM" id="SSF56655">
    <property type="entry name" value="Carbohydrate phosphatase"/>
    <property type="match status" value="1"/>
</dbReference>
<dbReference type="InterPro" id="IPR000760">
    <property type="entry name" value="Inositol_monophosphatase-like"/>
</dbReference>
<keyword evidence="4 7" id="KW-0479">Metal-binding</keyword>
<comment type="caution">
    <text evidence="8">The sequence shown here is derived from an EMBL/GenBank/DDBJ whole genome shotgun (WGS) entry which is preliminary data.</text>
</comment>
<dbReference type="PRINTS" id="PR00377">
    <property type="entry name" value="IMPHPHTASES"/>
</dbReference>
<protein>
    <recommendedName>
        <fullName evidence="7">Inositol-1-monophosphatase</fullName>
        <ecNumber evidence="7">3.1.3.25</ecNumber>
    </recommendedName>
</protein>
<dbReference type="InterPro" id="IPR020583">
    <property type="entry name" value="Inositol_monoP_metal-BS"/>
</dbReference>
<dbReference type="EC" id="3.1.3.25" evidence="7"/>
<name>A0ABS1SFH6_9MICO</name>
<evidence type="ECO:0000256" key="1">
    <source>
        <dbReference type="ARBA" id="ARBA00001033"/>
    </source>
</evidence>
<dbReference type="PANTHER" id="PTHR20854:SF4">
    <property type="entry name" value="INOSITOL-1-MONOPHOSPHATASE-RELATED"/>
    <property type="match status" value="1"/>
</dbReference>
<evidence type="ECO:0000313" key="8">
    <source>
        <dbReference type="EMBL" id="MBL3678254.1"/>
    </source>
</evidence>
<dbReference type="Gene3D" id="3.40.190.80">
    <property type="match status" value="1"/>
</dbReference>
<comment type="cofactor">
    <cofactor evidence="2 7">
        <name>Mg(2+)</name>
        <dbReference type="ChEBI" id="CHEBI:18420"/>
    </cofactor>
</comment>
<dbReference type="EMBL" id="QYAC01000001">
    <property type="protein sequence ID" value="MBL3678254.1"/>
    <property type="molecule type" value="Genomic_DNA"/>
</dbReference>
<comment type="catalytic activity">
    <reaction evidence="1 7">
        <text>a myo-inositol phosphate + H2O = myo-inositol + phosphate</text>
        <dbReference type="Rhea" id="RHEA:24056"/>
        <dbReference type="ChEBI" id="CHEBI:15377"/>
        <dbReference type="ChEBI" id="CHEBI:17268"/>
        <dbReference type="ChEBI" id="CHEBI:43474"/>
        <dbReference type="ChEBI" id="CHEBI:84139"/>
        <dbReference type="EC" id="3.1.3.25"/>
    </reaction>
</comment>
<reference evidence="8 9" key="1">
    <citation type="submission" date="2018-09" db="EMBL/GenBank/DDBJ databases">
        <title>Comparative genomics of Leucobacter spp.</title>
        <authorList>
            <person name="Reis A.C."/>
            <person name="Kolvenbach B.A."/>
            <person name="Corvini P.F.X."/>
            <person name="Nunes O.C."/>
        </authorList>
    </citation>
    <scope>NUCLEOTIDE SEQUENCE [LARGE SCALE GENOMIC DNA]</scope>
    <source>
        <strain evidence="8 9">TAN 31504</strain>
    </source>
</reference>
<evidence type="ECO:0000256" key="6">
    <source>
        <dbReference type="ARBA" id="ARBA00022842"/>
    </source>
</evidence>
<keyword evidence="9" id="KW-1185">Reference proteome</keyword>
<dbReference type="PANTHER" id="PTHR20854">
    <property type="entry name" value="INOSITOL MONOPHOSPHATASE"/>
    <property type="match status" value="1"/>
</dbReference>
<keyword evidence="6 7" id="KW-0460">Magnesium</keyword>
<dbReference type="Pfam" id="PF00459">
    <property type="entry name" value="Inositol_P"/>
    <property type="match status" value="1"/>
</dbReference>
<evidence type="ECO:0000256" key="3">
    <source>
        <dbReference type="ARBA" id="ARBA00009759"/>
    </source>
</evidence>
<dbReference type="InterPro" id="IPR020550">
    <property type="entry name" value="Inositol_monophosphatase_CS"/>
</dbReference>
<keyword evidence="5 7" id="KW-0378">Hydrolase</keyword>
<evidence type="ECO:0000256" key="4">
    <source>
        <dbReference type="ARBA" id="ARBA00022723"/>
    </source>
</evidence>
<dbReference type="PROSITE" id="PS00630">
    <property type="entry name" value="IMP_2"/>
    <property type="match status" value="1"/>
</dbReference>
<organism evidence="8 9">
    <name type="scientific">Leucobacter chromiireducens subsp. solipictus</name>
    <dbReference type="NCBI Taxonomy" id="398235"/>
    <lineage>
        <taxon>Bacteria</taxon>
        <taxon>Bacillati</taxon>
        <taxon>Actinomycetota</taxon>
        <taxon>Actinomycetes</taxon>
        <taxon>Micrococcales</taxon>
        <taxon>Microbacteriaceae</taxon>
        <taxon>Leucobacter</taxon>
    </lineage>
</organism>
<dbReference type="Gene3D" id="3.30.540.10">
    <property type="entry name" value="Fructose-1,6-Bisphosphatase, subunit A, domain 1"/>
    <property type="match status" value="1"/>
</dbReference>
<proteinExistence type="inferred from homology"/>
<evidence type="ECO:0000256" key="5">
    <source>
        <dbReference type="ARBA" id="ARBA00022801"/>
    </source>
</evidence>
<accession>A0ABS1SFH6</accession>
<sequence>MTGTQHPDPQHTHLSPETLADLARIAADVARVAGAKIQELRATGVTVAASKSSITDVVTAADRAAEELVVAALRAARPDDAILGEEGAGVAGTSGITWVIDPIDGTVNYLYDLPVYAVSIAATVADPLAMADGRRAVAGAVYAPRLDELYEAWEGGGARLGGEPIRISGKTELATSLVATGFGYTVERRIEQAAMVSRLVPRARDIRRMGSAAYDLCALAAGRLDAYFERGLQPWDYAAGALIAREAGAALLGRDETTPPGEPLMFVADPALVHELRDVVLGRDPDTRQ</sequence>
<dbReference type="CDD" id="cd01639">
    <property type="entry name" value="IMPase"/>
    <property type="match status" value="1"/>
</dbReference>
<evidence type="ECO:0000313" key="9">
    <source>
        <dbReference type="Proteomes" id="UP001645859"/>
    </source>
</evidence>
<dbReference type="Proteomes" id="UP001645859">
    <property type="component" value="Unassembled WGS sequence"/>
</dbReference>
<comment type="similarity">
    <text evidence="3 7">Belongs to the inositol monophosphatase superfamily.</text>
</comment>
<dbReference type="InterPro" id="IPR033942">
    <property type="entry name" value="IMPase"/>
</dbReference>
<dbReference type="PROSITE" id="PS00629">
    <property type="entry name" value="IMP_1"/>
    <property type="match status" value="1"/>
</dbReference>